<reference evidence="2 3" key="1">
    <citation type="submission" date="2014-01" db="EMBL/GenBank/DDBJ databases">
        <title>Genome sequence determination for a cystic fibrosis isolate, Inquilinus limosus.</title>
        <authorList>
            <person name="Pino M."/>
            <person name="Di Conza J."/>
            <person name="Gutkind G."/>
        </authorList>
    </citation>
    <scope>NUCLEOTIDE SEQUENCE [LARGE SCALE GENOMIC DNA]</scope>
    <source>
        <strain evidence="2 3">MP06</strain>
    </source>
</reference>
<accession>A0A0A0D736</accession>
<keyword evidence="1" id="KW-0732">Signal</keyword>
<feature type="signal peptide" evidence="1">
    <location>
        <begin position="1"/>
        <end position="22"/>
    </location>
</feature>
<feature type="chain" id="PRO_5001960524" description="Lysozyme inhibitor LprI N-terminal domain-containing protein" evidence="1">
    <location>
        <begin position="23"/>
        <end position="259"/>
    </location>
</feature>
<sequence>MSATLALAASGLALLAAGAAQAAATPQETFAKAGFTLCDARLMQKSQGDDSVEQTIASAALQLAKGDVDYVRKSIARGRRLNNGDLSLCPAEEFYGAEDIALFAKYWDIPTSEAKRKMSENLVDGYADSIRDAIATASDKPAAPGPNETAYAEAGYTMCDARLMQQAFGDRFIKERISTAGEKLRRGDGDIVEGWVRQAREENAGNPTLCPAEESFSEEEIARYAKAGNLTDAAARETIAQELVDGKAAAVRAAIARAG</sequence>
<organism evidence="2 3">
    <name type="scientific">Inquilinus limosus MP06</name>
    <dbReference type="NCBI Taxonomy" id="1398085"/>
    <lineage>
        <taxon>Bacteria</taxon>
        <taxon>Pseudomonadati</taxon>
        <taxon>Pseudomonadota</taxon>
        <taxon>Alphaproteobacteria</taxon>
        <taxon>Rhodospirillales</taxon>
        <taxon>Rhodospirillaceae</taxon>
        <taxon>Inquilinus</taxon>
    </lineage>
</organism>
<evidence type="ECO:0000313" key="3">
    <source>
        <dbReference type="Proteomes" id="UP000029995"/>
    </source>
</evidence>
<proteinExistence type="predicted"/>
<evidence type="ECO:0008006" key="4">
    <source>
        <dbReference type="Google" id="ProtNLM"/>
    </source>
</evidence>
<evidence type="ECO:0000256" key="1">
    <source>
        <dbReference type="SAM" id="SignalP"/>
    </source>
</evidence>
<name>A0A0A0D736_9PROT</name>
<protein>
    <recommendedName>
        <fullName evidence="4">Lysozyme inhibitor LprI N-terminal domain-containing protein</fullName>
    </recommendedName>
</protein>
<dbReference type="AlphaFoldDB" id="A0A0A0D736"/>
<dbReference type="EMBL" id="JANX01000140">
    <property type="protein sequence ID" value="KGM33880.1"/>
    <property type="molecule type" value="Genomic_DNA"/>
</dbReference>
<evidence type="ECO:0000313" key="2">
    <source>
        <dbReference type="EMBL" id="KGM33880.1"/>
    </source>
</evidence>
<comment type="caution">
    <text evidence="2">The sequence shown here is derived from an EMBL/GenBank/DDBJ whole genome shotgun (WGS) entry which is preliminary data.</text>
</comment>
<gene>
    <name evidence="2" type="ORF">P409_13380</name>
</gene>
<dbReference type="Proteomes" id="UP000029995">
    <property type="component" value="Unassembled WGS sequence"/>
</dbReference>